<dbReference type="InterPro" id="IPR049730">
    <property type="entry name" value="SNF2/RAD54-like_C"/>
</dbReference>
<dbReference type="SUPFAM" id="SSF52540">
    <property type="entry name" value="P-loop containing nucleoside triphosphate hydrolases"/>
    <property type="match status" value="2"/>
</dbReference>
<feature type="compositionally biased region" description="Basic and acidic residues" evidence="3">
    <location>
        <begin position="89"/>
        <end position="98"/>
    </location>
</feature>
<dbReference type="GO" id="GO:0008270">
    <property type="term" value="F:zinc ion binding"/>
    <property type="evidence" value="ECO:0007669"/>
    <property type="project" value="UniProtKB-KW"/>
</dbReference>
<evidence type="ECO:0000313" key="8">
    <source>
        <dbReference type="Proteomes" id="UP000823902"/>
    </source>
</evidence>
<dbReference type="InterPro" id="IPR013663">
    <property type="entry name" value="Helicase_SWF/SNF/SWI_bac"/>
</dbReference>
<organism evidence="7 8">
    <name type="scientific">Candidatus Mediterraneibacter faecavium</name>
    <dbReference type="NCBI Taxonomy" id="2838668"/>
    <lineage>
        <taxon>Bacteria</taxon>
        <taxon>Bacillati</taxon>
        <taxon>Bacillota</taxon>
        <taxon>Clostridia</taxon>
        <taxon>Lachnospirales</taxon>
        <taxon>Lachnospiraceae</taxon>
        <taxon>Mediterraneibacter</taxon>
    </lineage>
</organism>
<dbReference type="InterPro" id="IPR038718">
    <property type="entry name" value="SNF2-like_sf"/>
</dbReference>
<dbReference type="Gene3D" id="3.40.50.300">
    <property type="entry name" value="P-loop containing nucleotide triphosphate hydrolases"/>
    <property type="match status" value="1"/>
</dbReference>
<evidence type="ECO:0000259" key="6">
    <source>
        <dbReference type="PROSITE" id="PS51194"/>
    </source>
</evidence>
<dbReference type="Pfam" id="PF00271">
    <property type="entry name" value="Helicase_C"/>
    <property type="match status" value="1"/>
</dbReference>
<dbReference type="PANTHER" id="PTHR10799">
    <property type="entry name" value="SNF2/RAD54 HELICASE FAMILY"/>
    <property type="match status" value="1"/>
</dbReference>
<proteinExistence type="predicted"/>
<dbReference type="EMBL" id="DWVY01000042">
    <property type="protein sequence ID" value="HJC74864.1"/>
    <property type="molecule type" value="Genomic_DNA"/>
</dbReference>
<keyword evidence="2" id="KW-0862">Zinc</keyword>
<feature type="region of interest" description="Disordered" evidence="3">
    <location>
        <begin position="89"/>
        <end position="228"/>
    </location>
</feature>
<dbReference type="InterPro" id="IPR000330">
    <property type="entry name" value="SNF2_N"/>
</dbReference>
<dbReference type="Gene3D" id="3.40.50.10810">
    <property type="entry name" value="Tandem AAA-ATPase domain"/>
    <property type="match status" value="1"/>
</dbReference>
<evidence type="ECO:0000259" key="4">
    <source>
        <dbReference type="PROSITE" id="PS50966"/>
    </source>
</evidence>
<dbReference type="PROSITE" id="PS51194">
    <property type="entry name" value="HELICASE_CTER"/>
    <property type="match status" value="1"/>
</dbReference>
<keyword evidence="2" id="KW-0863">Zinc-finger</keyword>
<dbReference type="CDD" id="cd18012">
    <property type="entry name" value="DEXQc_arch_SWI2_SNF2"/>
    <property type="match status" value="1"/>
</dbReference>
<evidence type="ECO:0000259" key="5">
    <source>
        <dbReference type="PROSITE" id="PS51192"/>
    </source>
</evidence>
<feature type="compositionally biased region" description="Basic and acidic residues" evidence="3">
    <location>
        <begin position="106"/>
        <end position="148"/>
    </location>
</feature>
<accession>A0A9D2Q8I0</accession>
<feature type="compositionally biased region" description="Basic residues" evidence="3">
    <location>
        <begin position="149"/>
        <end position="158"/>
    </location>
</feature>
<dbReference type="Pfam" id="PF04434">
    <property type="entry name" value="SWIM"/>
    <property type="match status" value="1"/>
</dbReference>
<dbReference type="Pfam" id="PF08455">
    <property type="entry name" value="SNF2_assoc"/>
    <property type="match status" value="1"/>
</dbReference>
<dbReference type="InterPro" id="IPR001650">
    <property type="entry name" value="Helicase_C-like"/>
</dbReference>
<protein>
    <submittedName>
        <fullName evidence="7">SNF2 helicase associated domain-containing protein</fullName>
    </submittedName>
</protein>
<dbReference type="GO" id="GO:0016787">
    <property type="term" value="F:hydrolase activity"/>
    <property type="evidence" value="ECO:0007669"/>
    <property type="project" value="UniProtKB-KW"/>
</dbReference>
<dbReference type="SMART" id="SM00487">
    <property type="entry name" value="DEXDc"/>
    <property type="match status" value="1"/>
</dbReference>
<evidence type="ECO:0000256" key="2">
    <source>
        <dbReference type="PROSITE-ProRule" id="PRU00325"/>
    </source>
</evidence>
<dbReference type="PROSITE" id="PS51192">
    <property type="entry name" value="HELICASE_ATP_BIND_1"/>
    <property type="match status" value="1"/>
</dbReference>
<feature type="domain" description="Helicase C-terminal" evidence="6">
    <location>
        <begin position="1215"/>
        <end position="1363"/>
    </location>
</feature>
<feature type="compositionally biased region" description="Basic and acidic residues" evidence="3">
    <location>
        <begin position="159"/>
        <end position="228"/>
    </location>
</feature>
<sequence>MAEDWKKHFRQNALDYGRDEFLKGRVADLTEKDGKYTAAVLGTHRYEVTLFMKDGSFTRGKCTCPMARGGGNCGHMAAVLYALHPEEARTPESVEKAHPKERRLRKTEERRKAEELRREEEMREKEKLRREEEMRKMAEQQKETEQRREARRKRKEEKKRKEEERKRQAAAAREREAAKQKNEEKRRMTDRERKELEKKRREEKKRLEEEARRRADEKARQEKQQEEISAVREFLQTRGEIPKDGEKEYELLGEAWEDPDDAGESGIEQLASLSQYNYFDSSRIYESMGFSPVTELAGRKLLEEGKVELVRLVPCYDRMTGEVCGQALGRGISGTREFDIVLVFSRNEVLHSDCRCAECLKDHMRWYSQKTTCAYTAALALELKEFLLDHPLTDATDQKAEVVLGAVEKSRANSIASDGKTQETLRLEPRLVKRYDKLELSFRTGNEKLYVIKDLSLFCRQVKNAETATYGKNTVIRHRLQDLTEQGKKWFHFLDSMIQEENQLEEKLLNRSYYSAAKVAKVGSSVNLFGWRLDRFYELLRETGGVSCEDKDDNFKGMISAGEKNPEIQVRISEKKITGDREFHGITVSGELPSLYYGTDTAYYISGGKMLRTDAEFRKKTEPLAAISDGDQFSFTIGRSRMAEFYYTVLPDLEDILDVTEETPELIRRYLPPDVRFTFYLDAEEGDITCKISAKYGGQEFSTVGLLDQDRMIESFRDESREAEMLAKVMQWLPYPDIERDCLCCGGEEETIYRMTAQGTDALLALGEVRCTAAFRNRQAVRRVKVSVGVSVSSGLLNLDITTTDVPPEELMDLLESYRQKKKYYRLKDGAFADLEEDSVRMLSELAEALRLKEKDFIKGNMHLPLYRTLYLERMLEEHEEVYASRDSRFREMVKGFKTISDADFEEPSSLSGIMRNYQKTGYKWLRTLEAWNFGGILADDMGLGKTLQIISVLLAAKEEGKKGTSLIITPASLVFNWGEEFARFAPELKVTLVTGSQDARKELLADWETSDVLVTSYDLLRRDIALYEEKEFRYQVIDEAQYIKNHATAASKAVKVIKSRTRYALTGTPIENRLSELWSIFDYLMPGFLYGYDVFRREIESPVVKHQDEEAMERLKKMVSPFILRRVKEDVLKDLPEKLEETRYVRFESGQQKLYDAQVLKLRESIESGGQEEFNKNRFRILAEITKLRQICCDPALCFENYDKGAAKAEACIDLVRSAIEGGHRILLFSQFTSMLDILKRELDSAEISYYVITGSTPKQERLELVKKFNKGDTPLFLISLKAGGVGLNLTGADVVIHYDPWWNVAAQNQATDRAHRIGQTKKVTVYKLIAKNTIEEKIQKLQETKKNLADQVIGGETGQLGGMSREDLLELLELPYMD</sequence>
<dbReference type="PROSITE" id="PS50966">
    <property type="entry name" value="ZF_SWIM"/>
    <property type="match status" value="1"/>
</dbReference>
<feature type="domain" description="SWIM-type" evidence="4">
    <location>
        <begin position="46"/>
        <end position="84"/>
    </location>
</feature>
<feature type="domain" description="Helicase ATP-binding" evidence="5">
    <location>
        <begin position="927"/>
        <end position="1088"/>
    </location>
</feature>
<dbReference type="InterPro" id="IPR014001">
    <property type="entry name" value="Helicase_ATP-bd"/>
</dbReference>
<reference evidence="7" key="2">
    <citation type="submission" date="2021-04" db="EMBL/GenBank/DDBJ databases">
        <authorList>
            <person name="Gilroy R."/>
        </authorList>
    </citation>
    <scope>NUCLEOTIDE SEQUENCE</scope>
    <source>
        <strain evidence="7">CHK196-7946</strain>
    </source>
</reference>
<gene>
    <name evidence="7" type="ORF">H9697_07965</name>
</gene>
<dbReference type="SMART" id="SM00490">
    <property type="entry name" value="HELICc"/>
    <property type="match status" value="1"/>
</dbReference>
<dbReference type="Pfam" id="PF00176">
    <property type="entry name" value="SNF2-rel_dom"/>
    <property type="match status" value="1"/>
</dbReference>
<dbReference type="CDD" id="cd18793">
    <property type="entry name" value="SF2_C_SNF"/>
    <property type="match status" value="1"/>
</dbReference>
<dbReference type="InterPro" id="IPR007527">
    <property type="entry name" value="Znf_SWIM"/>
</dbReference>
<name>A0A9D2Q8I0_9FIRM</name>
<dbReference type="Proteomes" id="UP000823902">
    <property type="component" value="Unassembled WGS sequence"/>
</dbReference>
<dbReference type="GO" id="GO:0005524">
    <property type="term" value="F:ATP binding"/>
    <property type="evidence" value="ECO:0007669"/>
    <property type="project" value="InterPro"/>
</dbReference>
<evidence type="ECO:0000256" key="1">
    <source>
        <dbReference type="ARBA" id="ARBA00022801"/>
    </source>
</evidence>
<evidence type="ECO:0000313" key="7">
    <source>
        <dbReference type="EMBL" id="HJC74864.1"/>
    </source>
</evidence>
<keyword evidence="1" id="KW-0378">Hydrolase</keyword>
<dbReference type="InterPro" id="IPR027417">
    <property type="entry name" value="P-loop_NTPase"/>
</dbReference>
<comment type="caution">
    <text evidence="7">The sequence shown here is derived from an EMBL/GenBank/DDBJ whole genome shotgun (WGS) entry which is preliminary data.</text>
</comment>
<reference evidence="7" key="1">
    <citation type="journal article" date="2021" name="PeerJ">
        <title>Extensive microbial diversity within the chicken gut microbiome revealed by metagenomics and culture.</title>
        <authorList>
            <person name="Gilroy R."/>
            <person name="Ravi A."/>
            <person name="Getino M."/>
            <person name="Pursley I."/>
            <person name="Horton D.L."/>
            <person name="Alikhan N.F."/>
            <person name="Baker D."/>
            <person name="Gharbi K."/>
            <person name="Hall N."/>
            <person name="Watson M."/>
            <person name="Adriaenssens E.M."/>
            <person name="Foster-Nyarko E."/>
            <person name="Jarju S."/>
            <person name="Secka A."/>
            <person name="Antonio M."/>
            <person name="Oren A."/>
            <person name="Chaudhuri R.R."/>
            <person name="La Ragione R."/>
            <person name="Hildebrand F."/>
            <person name="Pallen M.J."/>
        </authorList>
    </citation>
    <scope>NUCLEOTIDE SEQUENCE</scope>
    <source>
        <strain evidence="7">CHK196-7946</strain>
    </source>
</reference>
<evidence type="ECO:0000256" key="3">
    <source>
        <dbReference type="SAM" id="MobiDB-lite"/>
    </source>
</evidence>
<keyword evidence="2" id="KW-0479">Metal-binding</keyword>